<dbReference type="EMBL" id="SMGK01000006">
    <property type="protein sequence ID" value="TCK70705.1"/>
    <property type="molecule type" value="Genomic_DNA"/>
</dbReference>
<dbReference type="AlphaFoldDB" id="A0A4R1KYU1"/>
<name>A0A4R1KYU1_9BACT</name>
<dbReference type="OrthoDB" id="1634048at2"/>
<organism evidence="2 3">
    <name type="scientific">Acidipila rosea</name>
    <dbReference type="NCBI Taxonomy" id="768535"/>
    <lineage>
        <taxon>Bacteria</taxon>
        <taxon>Pseudomonadati</taxon>
        <taxon>Acidobacteriota</taxon>
        <taxon>Terriglobia</taxon>
        <taxon>Terriglobales</taxon>
        <taxon>Acidobacteriaceae</taxon>
        <taxon>Acidipila</taxon>
    </lineage>
</organism>
<accession>A0A4R1KYU1</accession>
<dbReference type="Gene3D" id="3.40.50.300">
    <property type="entry name" value="P-loop containing nucleotide triphosphate hydrolases"/>
    <property type="match status" value="2"/>
</dbReference>
<evidence type="ECO:0000259" key="1">
    <source>
        <dbReference type="Pfam" id="PF08751"/>
    </source>
</evidence>
<dbReference type="SUPFAM" id="SSF52540">
    <property type="entry name" value="P-loop containing nucleoside triphosphate hydrolases"/>
    <property type="match status" value="2"/>
</dbReference>
<dbReference type="InterPro" id="IPR014059">
    <property type="entry name" value="TraI/TrwC_relax"/>
</dbReference>
<sequence>MLTISKPLNAGQAQTYHAKEFTAREQNYWSQKGAAVGEWQGRLADQFGLAGAVSAQDFARLSQGQHPNTEEQLVRHRPAKEYHTADGKSVSPMEHRAGWDATFSAPKSVSLTALVGGDDRVREAHREAVNVALTELEKYTQARIGGNNPAEPTGRFVAAKFEHDTARPVDGYAAPQLHTHAVIFNMTERENGQYRAVQPQSLFQSQQFATAVYQSELMYRLSQLGYEITPGRSGAPEIKGYTQEYLDASSPRSQQIREHLERNGFVGPEAAQIAAHATRDKKAIASDRDVLMAHRALAAQFGDQADRVFAAAQERALQHIRSQPNRDRRAQEAVTFARDRNFEREAVTDERLLYRDALRRGMGEITYPDVRRNFEARHHAGEFQLMLPNQHDSSRHFTTRQTIAQEHQIVCLMREGQNQLAPIMPIGEAIHAADANAHLNKAQRTVMEDVLISPDKVQGLQGLAGTGKTTALSAIREAAQTKGYEVAGVAPTSRAAQQLHDTGVAAGTLQGFLARVPQQDAGQKTLYFVDESSLASTRQMQDFLDRMGPQDRVLLIGDTRQHQGVEAGRPFEQLQEAGMHTARLDHIVRQKDPELKQVVEYFARDETALGIAMLQQQGRISEIANPVERVNAIARAYAADPANTLIVSPDNASRRELNQAVRQDLKSKGVLNYDDVIIRVLVPRQDMTGADRNWASRYEAGDVLRYSVGSKALGIEAGSYARVIATDPTENLLTVEKNSGEQIIYNPHRLKGINAYRELELGFALGDRLQFTAVNRELGVANRHLGTVEQIGKDGLIAVRMDSDKIVSFDANRMRHFDHGYAVTSHSSQGLTAERVIVNIDTNVHPDLINSRFAYVSISRASHDAQIYTNDMASLIPGLSHDVNKTSAVEIGKAHNIPLSIEHGVGKSQANDMAVGYSL</sequence>
<dbReference type="InterPro" id="IPR014862">
    <property type="entry name" value="TrwC"/>
</dbReference>
<dbReference type="RefSeq" id="WP_131998671.1">
    <property type="nucleotide sequence ID" value="NZ_SMGK01000006.1"/>
</dbReference>
<dbReference type="NCBIfam" id="TIGR02686">
    <property type="entry name" value="relax_trwC"/>
    <property type="match status" value="1"/>
</dbReference>
<keyword evidence="3" id="KW-1185">Reference proteome</keyword>
<dbReference type="CDD" id="cd18809">
    <property type="entry name" value="SF1_C_RecD"/>
    <property type="match status" value="1"/>
</dbReference>
<dbReference type="InterPro" id="IPR027417">
    <property type="entry name" value="P-loop_NTPase"/>
</dbReference>
<dbReference type="SUPFAM" id="SSF55464">
    <property type="entry name" value="Origin of replication-binding domain, RBD-like"/>
    <property type="match status" value="1"/>
</dbReference>
<evidence type="ECO:0000313" key="3">
    <source>
        <dbReference type="Proteomes" id="UP000295210"/>
    </source>
</evidence>
<feature type="domain" description="TrwC relaxase" evidence="1">
    <location>
        <begin position="10"/>
        <end position="300"/>
    </location>
</feature>
<proteinExistence type="predicted"/>
<dbReference type="Proteomes" id="UP000295210">
    <property type="component" value="Unassembled WGS sequence"/>
</dbReference>
<dbReference type="Gene3D" id="2.30.30.940">
    <property type="match status" value="1"/>
</dbReference>
<dbReference type="Pfam" id="PF08751">
    <property type="entry name" value="TrwC"/>
    <property type="match status" value="1"/>
</dbReference>
<dbReference type="CDD" id="cd17933">
    <property type="entry name" value="DEXSc_RecD-like"/>
    <property type="match status" value="1"/>
</dbReference>
<evidence type="ECO:0000313" key="2">
    <source>
        <dbReference type="EMBL" id="TCK70705.1"/>
    </source>
</evidence>
<reference evidence="2 3" key="1">
    <citation type="submission" date="2019-03" db="EMBL/GenBank/DDBJ databases">
        <title>Genomic Encyclopedia of Type Strains, Phase IV (KMG-IV): sequencing the most valuable type-strain genomes for metagenomic binning, comparative biology and taxonomic classification.</title>
        <authorList>
            <person name="Goeker M."/>
        </authorList>
    </citation>
    <scope>NUCLEOTIDE SEQUENCE [LARGE SCALE GENOMIC DNA]</scope>
    <source>
        <strain evidence="2 3">DSM 103428</strain>
    </source>
</reference>
<dbReference type="NCBIfam" id="NF041492">
    <property type="entry name" value="MobF"/>
    <property type="match status" value="1"/>
</dbReference>
<protein>
    <submittedName>
        <fullName evidence="2">Conjugative relaxase-like TrwC/TraI family protein</fullName>
    </submittedName>
</protein>
<dbReference type="Pfam" id="PF13604">
    <property type="entry name" value="AAA_30"/>
    <property type="match status" value="1"/>
</dbReference>
<comment type="caution">
    <text evidence="2">The sequence shown here is derived from an EMBL/GenBank/DDBJ whole genome shotgun (WGS) entry which is preliminary data.</text>
</comment>
<gene>
    <name evidence="2" type="ORF">C7378_3091</name>
</gene>